<dbReference type="Gene3D" id="6.10.190.10">
    <property type="match status" value="1"/>
</dbReference>
<dbReference type="PANTHER" id="PTHR11670">
    <property type="entry name" value="ACONITASE/IRON-RESPONSIVE ELEMENT FAMILY MEMBER"/>
    <property type="match status" value="1"/>
</dbReference>
<keyword evidence="11" id="KW-1185">Reference proteome</keyword>
<dbReference type="InterPro" id="IPR015928">
    <property type="entry name" value="Aconitase/3IPM_dehydase_swvl"/>
</dbReference>
<dbReference type="GO" id="GO:0019679">
    <property type="term" value="P:propionate metabolic process, methylcitrate cycle"/>
    <property type="evidence" value="ECO:0007669"/>
    <property type="project" value="InterPro"/>
</dbReference>
<evidence type="ECO:0000256" key="5">
    <source>
        <dbReference type="ARBA" id="ARBA00023004"/>
    </source>
</evidence>
<gene>
    <name evidence="10" type="ORF">IP93_01880</name>
</gene>
<name>A0A562LRT0_9GAMM</name>
<evidence type="ECO:0000256" key="3">
    <source>
        <dbReference type="ARBA" id="ARBA00012926"/>
    </source>
</evidence>
<reference evidence="10 11" key="1">
    <citation type="journal article" date="2015" name="Stand. Genomic Sci.">
        <title>Genomic Encyclopedia of Bacterial and Archaeal Type Strains, Phase III: the genomes of soil and plant-associated and newly described type strains.</title>
        <authorList>
            <person name="Whitman W.B."/>
            <person name="Woyke T."/>
            <person name="Klenk H.P."/>
            <person name="Zhou Y."/>
            <person name="Lilburn T.G."/>
            <person name="Beck B.J."/>
            <person name="De Vos P."/>
            <person name="Vandamme P."/>
            <person name="Eisen J.A."/>
            <person name="Garrity G."/>
            <person name="Hugenholtz P."/>
            <person name="Kyrpides N.C."/>
        </authorList>
    </citation>
    <scope>NUCLEOTIDE SEQUENCE [LARGE SCALE GENOMIC DNA]</scope>
    <source>
        <strain evidence="10 11">CGMCC 1.10136</strain>
    </source>
</reference>
<evidence type="ECO:0000256" key="4">
    <source>
        <dbReference type="ARBA" id="ARBA00022723"/>
    </source>
</evidence>
<accession>A0A562LRT0</accession>
<dbReference type="NCBIfam" id="NF006757">
    <property type="entry name" value="PRK09277.1"/>
    <property type="match status" value="1"/>
</dbReference>
<dbReference type="GO" id="GO:0046872">
    <property type="term" value="F:metal ion binding"/>
    <property type="evidence" value="ECO:0007669"/>
    <property type="project" value="UniProtKB-KW"/>
</dbReference>
<dbReference type="NCBIfam" id="NF009520">
    <property type="entry name" value="PRK12881.1"/>
    <property type="match status" value="1"/>
</dbReference>
<organism evidence="10 11">
    <name type="scientific">Aerolutibacter ruishenii</name>
    <dbReference type="NCBI Taxonomy" id="686800"/>
    <lineage>
        <taxon>Bacteria</taxon>
        <taxon>Pseudomonadati</taxon>
        <taxon>Pseudomonadota</taxon>
        <taxon>Gammaproteobacteria</taxon>
        <taxon>Lysobacterales</taxon>
        <taxon>Lysobacteraceae</taxon>
        <taxon>Aerolutibacter</taxon>
    </lineage>
</organism>
<comment type="cofactor">
    <cofactor evidence="1">
        <name>[4Fe-4S] cluster</name>
        <dbReference type="ChEBI" id="CHEBI:49883"/>
    </cofactor>
</comment>
<feature type="domain" description="Aconitase A/isopropylmalate dehydratase small subunit swivel" evidence="9">
    <location>
        <begin position="661"/>
        <end position="792"/>
    </location>
</feature>
<evidence type="ECO:0000256" key="2">
    <source>
        <dbReference type="ARBA" id="ARBA00007185"/>
    </source>
</evidence>
<dbReference type="InterPro" id="IPR006249">
    <property type="entry name" value="Aconitase/IRP2"/>
</dbReference>
<comment type="catalytic activity">
    <reaction evidence="7">
        <text>citrate = D-threo-isocitrate</text>
        <dbReference type="Rhea" id="RHEA:10336"/>
        <dbReference type="ChEBI" id="CHEBI:15562"/>
        <dbReference type="ChEBI" id="CHEBI:16947"/>
        <dbReference type="EC" id="4.2.1.3"/>
    </reaction>
</comment>
<dbReference type="Proteomes" id="UP000316471">
    <property type="component" value="Unassembled WGS sequence"/>
</dbReference>
<protein>
    <recommendedName>
        <fullName evidence="3">aconitate hydratase</fullName>
        <ecNumber evidence="3">4.2.1.3</ecNumber>
    </recommendedName>
</protein>
<dbReference type="SUPFAM" id="SSF53732">
    <property type="entry name" value="Aconitase iron-sulfur domain"/>
    <property type="match status" value="1"/>
</dbReference>
<keyword evidence="5" id="KW-0408">Iron</keyword>
<keyword evidence="6" id="KW-0411">Iron-sulfur</keyword>
<dbReference type="GO" id="GO:0003994">
    <property type="term" value="F:aconitate hydratase activity"/>
    <property type="evidence" value="ECO:0007669"/>
    <property type="project" value="UniProtKB-EC"/>
</dbReference>
<dbReference type="EMBL" id="VLKP01000007">
    <property type="protein sequence ID" value="TWI10302.1"/>
    <property type="molecule type" value="Genomic_DNA"/>
</dbReference>
<dbReference type="InterPro" id="IPR000573">
    <property type="entry name" value="AconitaseA/IPMdHydase_ssu_swvl"/>
</dbReference>
<dbReference type="PRINTS" id="PR00415">
    <property type="entry name" value="ACONITASE"/>
</dbReference>
<sequence length="869" mass="94876">MNTAFRKPLPGTKLDWFDAREAVDALQPGAWATLPYTARVHAENIVRKADPALRDDYLRQLVERRRDLDFPWFPARVVCHDILGQTALVDLAGLRDAIADKGGDPAQVNPVVPVQLIVDHSLAVECGGFDPDAFAKNRAIEDRRNEDRFHFIDWTKLAFRNVDVIPPGNGIMHQINLEKMSPVIYVQDGVAFPDTCVGTDSHTPHVDALGVIAVGVGGLEAENVMLGRASWMRLPDIVGVELTGKPQPGITATDIVLSLTEFLRKQKVVGAYLEFRGEGAAALTIGDRATISNMAPEYGATAAMFFIDGNTLDYLRLTGRTDEQVALVETYAKAAGLWADDLLGAQYERTLTFDLSSVERTMAGPSNPHAKLPVAQLAERGIAGNLEAARAQEAQGLLPDGAVIIAAITSCTNTSNPRNVIAAGLLARNANRLGLTRKPWVKSSLAPGSKAVALYLQEARLDDDLEKLGFGIVGFACTTCNGMSGALDPKIQQEVVERDLYATAVLSGNRNFDGRIHPYAKQAFLASPPLVVAYAIAGTVRFDIEKDVLGVVDGREIRLKDLWPTDAEIDAVVKASVKPEQFRKVYEPMFNVRVEHGGAVSPLYDWRPQSTYIRRPPYWEGALAGERTLRGMRPLAVLGDNITTDHLSPSNAILLDSAAGAYLAKMGLPEEDFNSYATHRGDHLTAQRATFANPKLFNEMVRKDDGSVKQGSLARVEPEGQVMRMWEAIETYMERKQPLIIIAGADYGQGSSRDWAAKGVRLAGVEAIVAEGFERIHRTNLIGMGVLPLEFQPGANRNTLAIDGTETYDVIGERTPRATLTLVIHRRNGERVEVPVTCRLDTAEEVSIYEAGGVLQRFANDFLESSRAA</sequence>
<dbReference type="InterPro" id="IPR036008">
    <property type="entry name" value="Aconitase_4Fe-4S_dom"/>
</dbReference>
<feature type="domain" description="Aconitase/3-isopropylmalate dehydratase large subunit alpha/beta/alpha" evidence="8">
    <location>
        <begin position="62"/>
        <end position="538"/>
    </location>
</feature>
<evidence type="ECO:0000256" key="1">
    <source>
        <dbReference type="ARBA" id="ARBA00001966"/>
    </source>
</evidence>
<evidence type="ECO:0000313" key="10">
    <source>
        <dbReference type="EMBL" id="TWI10302.1"/>
    </source>
</evidence>
<dbReference type="SUPFAM" id="SSF52016">
    <property type="entry name" value="LeuD/IlvD-like"/>
    <property type="match status" value="1"/>
</dbReference>
<dbReference type="FunFam" id="3.30.499.10:FF:000015">
    <property type="entry name" value="Aconitate hydratase 1"/>
    <property type="match status" value="1"/>
</dbReference>
<dbReference type="Gene3D" id="3.20.19.10">
    <property type="entry name" value="Aconitase, domain 4"/>
    <property type="match status" value="1"/>
</dbReference>
<evidence type="ECO:0000259" key="8">
    <source>
        <dbReference type="Pfam" id="PF00330"/>
    </source>
</evidence>
<dbReference type="InterPro" id="IPR015931">
    <property type="entry name" value="Acnase/IPM_dHydase_lsu_aba_1/3"/>
</dbReference>
<evidence type="ECO:0000259" key="9">
    <source>
        <dbReference type="Pfam" id="PF00694"/>
    </source>
</evidence>
<dbReference type="InterPro" id="IPR001030">
    <property type="entry name" value="Acoase/IPM_deHydtase_lsu_aba"/>
</dbReference>
<dbReference type="RefSeq" id="WP_144814874.1">
    <property type="nucleotide sequence ID" value="NZ_VLKP01000007.1"/>
</dbReference>
<dbReference type="AlphaFoldDB" id="A0A562LRT0"/>
<dbReference type="Pfam" id="PF00330">
    <property type="entry name" value="Aconitase"/>
    <property type="match status" value="1"/>
</dbReference>
<evidence type="ECO:0000256" key="7">
    <source>
        <dbReference type="ARBA" id="ARBA00023501"/>
    </source>
</evidence>
<comment type="caution">
    <text evidence="10">The sequence shown here is derived from an EMBL/GenBank/DDBJ whole genome shotgun (WGS) entry which is preliminary data.</text>
</comment>
<evidence type="ECO:0000256" key="6">
    <source>
        <dbReference type="ARBA" id="ARBA00023014"/>
    </source>
</evidence>
<comment type="similarity">
    <text evidence="2">Belongs to the aconitase/IPM isomerase family.</text>
</comment>
<dbReference type="OrthoDB" id="9764318at2"/>
<dbReference type="NCBIfam" id="TIGR02333">
    <property type="entry name" value="2met_isocit_dHY"/>
    <property type="match status" value="1"/>
</dbReference>
<proteinExistence type="inferred from homology"/>
<evidence type="ECO:0000313" key="11">
    <source>
        <dbReference type="Proteomes" id="UP000316471"/>
    </source>
</evidence>
<dbReference type="GO" id="GO:0051536">
    <property type="term" value="F:iron-sulfur cluster binding"/>
    <property type="evidence" value="ECO:0007669"/>
    <property type="project" value="UniProtKB-KW"/>
</dbReference>
<dbReference type="Gene3D" id="3.30.499.10">
    <property type="entry name" value="Aconitase, domain 3"/>
    <property type="match status" value="2"/>
</dbReference>
<keyword evidence="4" id="KW-0479">Metal-binding</keyword>
<dbReference type="Pfam" id="PF00694">
    <property type="entry name" value="Aconitase_C"/>
    <property type="match status" value="1"/>
</dbReference>
<dbReference type="EC" id="4.2.1.3" evidence="3"/>
<dbReference type="FunFam" id="3.20.19.10:FF:000006">
    <property type="entry name" value="Aconitate hydratase 1"/>
    <property type="match status" value="1"/>
</dbReference>
<dbReference type="InterPro" id="IPR012708">
    <property type="entry name" value="2Me_IsoCit_deHydtase_FeS-dep"/>
</dbReference>